<comment type="caution">
    <text evidence="1">The sequence shown here is derived from an EMBL/GenBank/DDBJ whole genome shotgun (WGS) entry which is preliminary data.</text>
</comment>
<dbReference type="EMBL" id="LAZR01000795">
    <property type="protein sequence ID" value="KKN57619.1"/>
    <property type="molecule type" value="Genomic_DNA"/>
</dbReference>
<dbReference type="AlphaFoldDB" id="A0A0F9RSB3"/>
<reference evidence="1" key="1">
    <citation type="journal article" date="2015" name="Nature">
        <title>Complex archaea that bridge the gap between prokaryotes and eukaryotes.</title>
        <authorList>
            <person name="Spang A."/>
            <person name="Saw J.H."/>
            <person name="Jorgensen S.L."/>
            <person name="Zaremba-Niedzwiedzka K."/>
            <person name="Martijn J."/>
            <person name="Lind A.E."/>
            <person name="van Eijk R."/>
            <person name="Schleper C."/>
            <person name="Guy L."/>
            <person name="Ettema T.J."/>
        </authorList>
    </citation>
    <scope>NUCLEOTIDE SEQUENCE</scope>
</reference>
<gene>
    <name evidence="1" type="ORF">LCGC14_0559910</name>
</gene>
<sequence>MGELEHGFKILKEAKAIRHKIINIIALIEKFNKFGLKKYSNPLESSVKHLRNTLDRLYTFDRIYRTDILKSN</sequence>
<proteinExistence type="predicted"/>
<organism evidence="1">
    <name type="scientific">marine sediment metagenome</name>
    <dbReference type="NCBI Taxonomy" id="412755"/>
    <lineage>
        <taxon>unclassified sequences</taxon>
        <taxon>metagenomes</taxon>
        <taxon>ecological metagenomes</taxon>
    </lineage>
</organism>
<name>A0A0F9RSB3_9ZZZZ</name>
<evidence type="ECO:0000313" key="1">
    <source>
        <dbReference type="EMBL" id="KKN57619.1"/>
    </source>
</evidence>
<accession>A0A0F9RSB3</accession>
<protein>
    <recommendedName>
        <fullName evidence="2">CHAD domain-containing protein</fullName>
    </recommendedName>
</protein>
<evidence type="ECO:0008006" key="2">
    <source>
        <dbReference type="Google" id="ProtNLM"/>
    </source>
</evidence>